<accession>A0A0P9ER88</accession>
<sequence length="109" mass="11444">MARRIRWQILIAALSSVLVLGLMGYLAVTNAAVSRPLAGGAYVEGLPAVPQQLNPLLSDPARDPAAADVRALLFDGLTRIGSDGLPELALAQSVVQDDAGTVYTFTLRT</sequence>
<name>A0A0P9ER88_9CHLR</name>
<reference evidence="1 2" key="1">
    <citation type="submission" date="2015-09" db="EMBL/GenBank/DDBJ databases">
        <title>Draft genome sequence of Kouleothrix aurantiaca JCM 19913.</title>
        <authorList>
            <person name="Hemp J."/>
        </authorList>
    </citation>
    <scope>NUCLEOTIDE SEQUENCE [LARGE SCALE GENOMIC DNA]</scope>
    <source>
        <strain evidence="1 2">COM-B</strain>
    </source>
</reference>
<dbReference type="EMBL" id="LJCR01003606">
    <property type="protein sequence ID" value="KPV46222.1"/>
    <property type="molecule type" value="Genomic_DNA"/>
</dbReference>
<comment type="caution">
    <text evidence="1">The sequence shown here is derived from an EMBL/GenBank/DDBJ whole genome shotgun (WGS) entry which is preliminary data.</text>
</comment>
<evidence type="ECO:0000313" key="2">
    <source>
        <dbReference type="Proteomes" id="UP000050509"/>
    </source>
</evidence>
<dbReference type="SUPFAM" id="SSF53850">
    <property type="entry name" value="Periplasmic binding protein-like II"/>
    <property type="match status" value="1"/>
</dbReference>
<dbReference type="AlphaFoldDB" id="A0A0P9ER88"/>
<organism evidence="1 2">
    <name type="scientific">Kouleothrix aurantiaca</name>
    <dbReference type="NCBI Taxonomy" id="186479"/>
    <lineage>
        <taxon>Bacteria</taxon>
        <taxon>Bacillati</taxon>
        <taxon>Chloroflexota</taxon>
        <taxon>Chloroflexia</taxon>
        <taxon>Chloroflexales</taxon>
        <taxon>Roseiflexineae</taxon>
        <taxon>Roseiflexaceae</taxon>
        <taxon>Kouleothrix</taxon>
    </lineage>
</organism>
<feature type="non-terminal residue" evidence="1">
    <location>
        <position position="109"/>
    </location>
</feature>
<keyword evidence="2" id="KW-1185">Reference proteome</keyword>
<evidence type="ECO:0000313" key="1">
    <source>
        <dbReference type="EMBL" id="KPV46222.1"/>
    </source>
</evidence>
<proteinExistence type="predicted"/>
<gene>
    <name evidence="1" type="ORF">SE17_43525</name>
</gene>
<protein>
    <submittedName>
        <fullName evidence="1">ABC transporter substrate-binding protein</fullName>
    </submittedName>
</protein>
<dbReference type="Gene3D" id="3.40.190.10">
    <property type="entry name" value="Periplasmic binding protein-like II"/>
    <property type="match status" value="1"/>
</dbReference>
<dbReference type="Proteomes" id="UP000050509">
    <property type="component" value="Unassembled WGS sequence"/>
</dbReference>